<dbReference type="InterPro" id="IPR036265">
    <property type="entry name" value="HIT-like_sf"/>
</dbReference>
<dbReference type="Pfam" id="PF11969">
    <property type="entry name" value="DcpS_C"/>
    <property type="match status" value="1"/>
</dbReference>
<dbReference type="PANTHER" id="PTHR12486:SF5">
    <property type="entry name" value="ADENOSINE 5'-MONOPHOSPHORAMIDASE HINT3"/>
    <property type="match status" value="1"/>
</dbReference>
<organism evidence="3 4">
    <name type="scientific">Eragrostis curvula</name>
    <name type="common">weeping love grass</name>
    <dbReference type="NCBI Taxonomy" id="38414"/>
    <lineage>
        <taxon>Eukaryota</taxon>
        <taxon>Viridiplantae</taxon>
        <taxon>Streptophyta</taxon>
        <taxon>Embryophyta</taxon>
        <taxon>Tracheophyta</taxon>
        <taxon>Spermatophyta</taxon>
        <taxon>Magnoliopsida</taxon>
        <taxon>Liliopsida</taxon>
        <taxon>Poales</taxon>
        <taxon>Poaceae</taxon>
        <taxon>PACMAD clade</taxon>
        <taxon>Chloridoideae</taxon>
        <taxon>Eragrostideae</taxon>
        <taxon>Eragrostidinae</taxon>
        <taxon>Eragrostis</taxon>
    </lineage>
</organism>
<dbReference type="PANTHER" id="PTHR12486">
    <property type="entry name" value="APRATAXIN-RELATED"/>
    <property type="match status" value="1"/>
</dbReference>
<dbReference type="GO" id="GO:0016787">
    <property type="term" value="F:hydrolase activity"/>
    <property type="evidence" value="ECO:0007669"/>
    <property type="project" value="UniProtKB-KW"/>
</dbReference>
<comment type="caution">
    <text evidence="3">The sequence shown here is derived from an EMBL/GenBank/DDBJ whole genome shotgun (WGS) entry which is preliminary data.</text>
</comment>
<sequence>MKQSFCFGRSRVAKRMSERVPMADGCVFCDIARRAPTSTTSLLYADDKVVAFRDINPSAFSHDSDFAAVRKLYPLEHKGSCGESGIVRHYLVIPIDHIPTVKSLQRTEDDHQLVSHMVKVGKDLLNRDAPNSEEHRFGFHQPPFNSVDHLHLHCLALPFMPSWRQVKYTPLGPLGGFIEAEKILEKINPQAEVYS</sequence>
<dbReference type="SUPFAM" id="SSF54197">
    <property type="entry name" value="HIT-like"/>
    <property type="match status" value="1"/>
</dbReference>
<proteinExistence type="predicted"/>
<reference evidence="3 4" key="1">
    <citation type="journal article" date="2019" name="Sci. Rep.">
        <title>A high-quality genome of Eragrostis curvula grass provides insights into Poaceae evolution and supports new strategies to enhance forage quality.</title>
        <authorList>
            <person name="Carballo J."/>
            <person name="Santos B.A.C.M."/>
            <person name="Zappacosta D."/>
            <person name="Garbus I."/>
            <person name="Selva J.P."/>
            <person name="Gallo C.A."/>
            <person name="Diaz A."/>
            <person name="Albertini E."/>
            <person name="Caccamo M."/>
            <person name="Echenique V."/>
        </authorList>
    </citation>
    <scope>NUCLEOTIDE SEQUENCE [LARGE SCALE GENOMIC DNA]</scope>
    <source>
        <strain evidence="4">cv. Victoria</strain>
        <tissue evidence="3">Leaf</tissue>
    </source>
</reference>
<keyword evidence="4" id="KW-1185">Reference proteome</keyword>
<dbReference type="Gene3D" id="3.30.428.10">
    <property type="entry name" value="HIT-like"/>
    <property type="match status" value="1"/>
</dbReference>
<evidence type="ECO:0000313" key="4">
    <source>
        <dbReference type="Proteomes" id="UP000324897"/>
    </source>
</evidence>
<dbReference type="OrthoDB" id="1915375at2759"/>
<keyword evidence="2" id="KW-0378">Hydrolase</keyword>
<evidence type="ECO:0000313" key="3">
    <source>
        <dbReference type="EMBL" id="TVT98044.1"/>
    </source>
</evidence>
<name>A0A5J9SFK4_9POAL</name>
<dbReference type="GO" id="GO:0000166">
    <property type="term" value="F:nucleotide binding"/>
    <property type="evidence" value="ECO:0007669"/>
    <property type="project" value="UniProtKB-KW"/>
</dbReference>
<evidence type="ECO:0000256" key="1">
    <source>
        <dbReference type="ARBA" id="ARBA00022741"/>
    </source>
</evidence>
<dbReference type="AlphaFoldDB" id="A0A5J9SFK4"/>
<keyword evidence="1" id="KW-0547">Nucleotide-binding</keyword>
<evidence type="ECO:0008006" key="5">
    <source>
        <dbReference type="Google" id="ProtNLM"/>
    </source>
</evidence>
<evidence type="ECO:0000256" key="2">
    <source>
        <dbReference type="ARBA" id="ARBA00022801"/>
    </source>
</evidence>
<gene>
    <name evidence="3" type="ORF">EJB05_56677</name>
</gene>
<protein>
    <recommendedName>
        <fullName evidence="5">HIT domain-containing protein</fullName>
    </recommendedName>
</protein>
<dbReference type="Gramene" id="TVT98044">
    <property type="protein sequence ID" value="TVT98044"/>
    <property type="gene ID" value="EJB05_56677"/>
</dbReference>
<dbReference type="EMBL" id="RWGY01000911">
    <property type="protein sequence ID" value="TVT98044.1"/>
    <property type="molecule type" value="Genomic_DNA"/>
</dbReference>
<accession>A0A5J9SFK4</accession>
<dbReference type="Proteomes" id="UP000324897">
    <property type="component" value="Unassembled WGS sequence"/>
</dbReference>